<protein>
    <submittedName>
        <fullName evidence="2">NUC153 domain-containing protein</fullName>
    </submittedName>
</protein>
<keyword evidence="1" id="KW-1185">Reference proteome</keyword>
<dbReference type="Proteomes" id="UP000095283">
    <property type="component" value="Unplaced"/>
</dbReference>
<dbReference type="GO" id="GO:0003723">
    <property type="term" value="F:RNA binding"/>
    <property type="evidence" value="ECO:0007669"/>
    <property type="project" value="TreeGrafter"/>
</dbReference>
<sequence>MNQNKMGKNLGLADDRFKHLTSDPKFSQLSNINKKVVIGKRFAAALTDARFSSRARVDKRGRRMKKTTGNDLIDLYDIEGNESDSSEDLSVTKKILKIDDNTREESIKSEEISESNDEISDDELIKVIFFVFQDNFHFIILRFTILQSIQPI</sequence>
<reference evidence="2" key="1">
    <citation type="submission" date="2016-11" db="UniProtKB">
        <authorList>
            <consortium name="WormBaseParasite"/>
        </authorList>
    </citation>
    <scope>IDENTIFICATION</scope>
</reference>
<dbReference type="InterPro" id="IPR039754">
    <property type="entry name" value="Esf1"/>
</dbReference>
<organism evidence="1 2">
    <name type="scientific">Heterorhabditis bacteriophora</name>
    <name type="common">Entomopathogenic nematode worm</name>
    <dbReference type="NCBI Taxonomy" id="37862"/>
    <lineage>
        <taxon>Eukaryota</taxon>
        <taxon>Metazoa</taxon>
        <taxon>Ecdysozoa</taxon>
        <taxon>Nematoda</taxon>
        <taxon>Chromadorea</taxon>
        <taxon>Rhabditida</taxon>
        <taxon>Rhabditina</taxon>
        <taxon>Rhabditomorpha</taxon>
        <taxon>Strongyloidea</taxon>
        <taxon>Heterorhabditidae</taxon>
        <taxon>Heterorhabditis</taxon>
    </lineage>
</organism>
<dbReference type="GO" id="GO:0006364">
    <property type="term" value="P:rRNA processing"/>
    <property type="evidence" value="ECO:0007669"/>
    <property type="project" value="InterPro"/>
</dbReference>
<accession>A0A1I7XJS6</accession>
<dbReference type="WBParaSite" id="Hba_18016">
    <property type="protein sequence ID" value="Hba_18016"/>
    <property type="gene ID" value="Hba_18016"/>
</dbReference>
<dbReference type="PANTHER" id="PTHR12202">
    <property type="entry name" value="ESF1 HOMOLOG"/>
    <property type="match status" value="1"/>
</dbReference>
<dbReference type="AlphaFoldDB" id="A0A1I7XJS6"/>
<evidence type="ECO:0000313" key="1">
    <source>
        <dbReference type="Proteomes" id="UP000095283"/>
    </source>
</evidence>
<name>A0A1I7XJS6_HETBA</name>
<evidence type="ECO:0000313" key="2">
    <source>
        <dbReference type="WBParaSite" id="Hba_18016"/>
    </source>
</evidence>
<proteinExistence type="predicted"/>
<dbReference type="PANTHER" id="PTHR12202:SF0">
    <property type="entry name" value="ESF1 HOMOLOG"/>
    <property type="match status" value="1"/>
</dbReference>